<dbReference type="Gramene" id="Psat5g235240.1">
    <property type="protein sequence ID" value="Psat5g235240.1.cds"/>
    <property type="gene ID" value="Psat5g235240"/>
</dbReference>
<feature type="signal peptide" evidence="1">
    <location>
        <begin position="1"/>
        <end position="22"/>
    </location>
</feature>
<protein>
    <submittedName>
        <fullName evidence="3">Nodule-specific cysteine-rich peptide G16</fullName>
    </submittedName>
</protein>
<dbReference type="GO" id="GO:0046872">
    <property type="term" value="F:metal ion binding"/>
    <property type="evidence" value="ECO:0007669"/>
    <property type="project" value="InterPro"/>
</dbReference>
<dbReference type="Pfam" id="PF07127">
    <property type="entry name" value="Nodulin_late"/>
    <property type="match status" value="1"/>
</dbReference>
<proteinExistence type="evidence at transcript level"/>
<reference evidence="3" key="1">
    <citation type="journal article" date="2020" name="Mol. Cell">
        <title>Proteome analysis reveals a significant host-specific response in Rhizobium leguminosarum bv viciae endosymbiotic cells.</title>
        <authorList>
            <person name="Duran D."/>
            <person name="Albareda M."/>
            <person name="Marina A."/>
            <person name="Garcia C."/>
            <person name="Ruiz-Argueso T."/>
            <person name="Palacios J."/>
        </authorList>
    </citation>
    <scope>NUCLEOTIDE SEQUENCE</scope>
    <source>
        <tissue evidence="3">Root nodules</tissue>
    </source>
</reference>
<feature type="chain" id="PRO_5031170346" evidence="1">
    <location>
        <begin position="23"/>
        <end position="56"/>
    </location>
</feature>
<evidence type="ECO:0000313" key="3">
    <source>
        <dbReference type="EMBL" id="QQO74632.1"/>
    </source>
</evidence>
<dbReference type="InterPro" id="IPR009810">
    <property type="entry name" value="Nodulin_late_dom"/>
</dbReference>
<name>A0A7T8DV39_PEA</name>
<evidence type="ECO:0000259" key="2">
    <source>
        <dbReference type="Pfam" id="PF07127"/>
    </source>
</evidence>
<feature type="domain" description="Late nodulin" evidence="2">
    <location>
        <begin position="1"/>
        <end position="54"/>
    </location>
</feature>
<accession>A0A7T8DV39</accession>
<organism evidence="3">
    <name type="scientific">Pisum sativum</name>
    <name type="common">Garden pea</name>
    <name type="synonym">Lathyrus oleraceus</name>
    <dbReference type="NCBI Taxonomy" id="3888"/>
    <lineage>
        <taxon>Eukaryota</taxon>
        <taxon>Viridiplantae</taxon>
        <taxon>Streptophyta</taxon>
        <taxon>Embryophyta</taxon>
        <taxon>Tracheophyta</taxon>
        <taxon>Spermatophyta</taxon>
        <taxon>Magnoliopsida</taxon>
        <taxon>eudicotyledons</taxon>
        <taxon>Gunneridae</taxon>
        <taxon>Pentapetalae</taxon>
        <taxon>rosids</taxon>
        <taxon>fabids</taxon>
        <taxon>Fabales</taxon>
        <taxon>Fabaceae</taxon>
        <taxon>Papilionoideae</taxon>
        <taxon>50 kb inversion clade</taxon>
        <taxon>NPAAA clade</taxon>
        <taxon>Hologalegina</taxon>
        <taxon>IRL clade</taxon>
        <taxon>Fabeae</taxon>
        <taxon>Lathyrus</taxon>
    </lineage>
</organism>
<sequence>MTPIQYFCFALIIFLSLVLASAEKTTHPCITSKDCPGKLCKPPLFAICTNRFCECV</sequence>
<evidence type="ECO:0000256" key="1">
    <source>
        <dbReference type="SAM" id="SignalP"/>
    </source>
</evidence>
<dbReference type="AlphaFoldDB" id="A0A7T8DV39"/>
<dbReference type="EMBL" id="MT371114">
    <property type="protein sequence ID" value="QQO74632.1"/>
    <property type="molecule type" value="mRNA"/>
</dbReference>
<keyword evidence="1" id="KW-0732">Signal</keyword>